<reference evidence="6" key="1">
    <citation type="journal article" date="2014" name="Int. J. Syst. Evol. Microbiol.">
        <title>Complete genome sequence of Corynebacterium casei LMG S-19264T (=DSM 44701T), isolated from a smear-ripened cheese.</title>
        <authorList>
            <consortium name="US DOE Joint Genome Institute (JGI-PGF)"/>
            <person name="Walter F."/>
            <person name="Albersmeier A."/>
            <person name="Kalinowski J."/>
            <person name="Ruckert C."/>
        </authorList>
    </citation>
    <scope>NUCLEOTIDE SEQUENCE</scope>
    <source>
        <strain evidence="6">NBRC 108769</strain>
    </source>
</reference>
<evidence type="ECO:0000256" key="5">
    <source>
        <dbReference type="SAM" id="Phobius"/>
    </source>
</evidence>
<feature type="transmembrane region" description="Helical" evidence="5">
    <location>
        <begin position="147"/>
        <end position="167"/>
    </location>
</feature>
<evidence type="ECO:0000256" key="3">
    <source>
        <dbReference type="ARBA" id="ARBA00022989"/>
    </source>
</evidence>
<name>A0AA37STB6_9BACT</name>
<gene>
    <name evidence="6" type="ORF">GCM10007940_23480</name>
</gene>
<keyword evidence="4 5" id="KW-0472">Membrane</keyword>
<keyword evidence="3 5" id="KW-1133">Transmembrane helix</keyword>
<evidence type="ECO:0000256" key="1">
    <source>
        <dbReference type="ARBA" id="ARBA00004141"/>
    </source>
</evidence>
<dbReference type="AlphaFoldDB" id="A0AA37STB6"/>
<feature type="transmembrane region" description="Helical" evidence="5">
    <location>
        <begin position="173"/>
        <end position="192"/>
    </location>
</feature>
<dbReference type="RefSeq" id="WP_235291409.1">
    <property type="nucleotide sequence ID" value="NZ_BSOH01000014.1"/>
</dbReference>
<proteinExistence type="predicted"/>
<dbReference type="InterPro" id="IPR059112">
    <property type="entry name" value="CysZ/EI24"/>
</dbReference>
<sequence length="265" mass="29975">MLKKFNFRDILPQCISSISIIRETIPFIKKHKLWLGIFDYKWIAVLSIIISLAFTYFVYENLASNYLQGFYVEDIQNVDQNMNDAVGEVRSEGKRGAITSGTKYLLVILLEIVIFYFSVKTLSILTDKERRPTIAEFIKAETRMLKLMVLNFVKGIIVLVIVSAILFLLGVSFLSPFVMFLVYGYFMGYAFIDNYNEQHGNTIKKSGQIIQQHLGAALTIGTVVSLLIYIPLVGPLCGPIFGSVAAALYGERHKIEHTLLPIEDL</sequence>
<feature type="transmembrane region" description="Helical" evidence="5">
    <location>
        <begin position="213"/>
        <end position="232"/>
    </location>
</feature>
<dbReference type="EMBL" id="BSOH01000014">
    <property type="protein sequence ID" value="GLR17733.1"/>
    <property type="molecule type" value="Genomic_DNA"/>
</dbReference>
<organism evidence="6 7">
    <name type="scientific">Portibacter lacus</name>
    <dbReference type="NCBI Taxonomy" id="1099794"/>
    <lineage>
        <taxon>Bacteria</taxon>
        <taxon>Pseudomonadati</taxon>
        <taxon>Bacteroidota</taxon>
        <taxon>Saprospiria</taxon>
        <taxon>Saprospirales</taxon>
        <taxon>Haliscomenobacteraceae</taxon>
        <taxon>Portibacter</taxon>
    </lineage>
</organism>
<evidence type="ECO:0000313" key="6">
    <source>
        <dbReference type="EMBL" id="GLR17733.1"/>
    </source>
</evidence>
<protein>
    <submittedName>
        <fullName evidence="6">Uncharacterized protein</fullName>
    </submittedName>
</protein>
<evidence type="ECO:0000313" key="7">
    <source>
        <dbReference type="Proteomes" id="UP001156666"/>
    </source>
</evidence>
<dbReference type="Proteomes" id="UP001156666">
    <property type="component" value="Unassembled WGS sequence"/>
</dbReference>
<reference evidence="6" key="2">
    <citation type="submission" date="2023-01" db="EMBL/GenBank/DDBJ databases">
        <title>Draft genome sequence of Portibacter lacus strain NBRC 108769.</title>
        <authorList>
            <person name="Sun Q."/>
            <person name="Mori K."/>
        </authorList>
    </citation>
    <scope>NUCLEOTIDE SEQUENCE</scope>
    <source>
        <strain evidence="6">NBRC 108769</strain>
    </source>
</reference>
<comment type="caution">
    <text evidence="6">The sequence shown here is derived from an EMBL/GenBank/DDBJ whole genome shotgun (WGS) entry which is preliminary data.</text>
</comment>
<feature type="transmembrane region" description="Helical" evidence="5">
    <location>
        <begin position="40"/>
        <end position="59"/>
    </location>
</feature>
<evidence type="ECO:0000256" key="2">
    <source>
        <dbReference type="ARBA" id="ARBA00022692"/>
    </source>
</evidence>
<keyword evidence="2 5" id="KW-0812">Transmembrane</keyword>
<feature type="transmembrane region" description="Helical" evidence="5">
    <location>
        <begin position="104"/>
        <end position="126"/>
    </location>
</feature>
<evidence type="ECO:0000256" key="4">
    <source>
        <dbReference type="ARBA" id="ARBA00023136"/>
    </source>
</evidence>
<keyword evidence="7" id="KW-1185">Reference proteome</keyword>
<accession>A0AA37STB6</accession>
<comment type="subcellular location">
    <subcellularLocation>
        <location evidence="1">Membrane</location>
        <topology evidence="1">Multi-pass membrane protein</topology>
    </subcellularLocation>
</comment>
<dbReference type="Pfam" id="PF07264">
    <property type="entry name" value="EI24"/>
    <property type="match status" value="1"/>
</dbReference>